<evidence type="ECO:0000256" key="14">
    <source>
        <dbReference type="SAM" id="Phobius"/>
    </source>
</evidence>
<keyword evidence="4 14" id="KW-0812">Transmembrane</keyword>
<evidence type="ECO:0000256" key="7">
    <source>
        <dbReference type="ARBA" id="ARBA00022991"/>
    </source>
</evidence>
<feature type="transmembrane region" description="Helical" evidence="14">
    <location>
        <begin position="156"/>
        <end position="176"/>
    </location>
</feature>
<evidence type="ECO:0000256" key="2">
    <source>
        <dbReference type="ARBA" id="ARBA00022543"/>
    </source>
</evidence>
<dbReference type="PANTHER" id="PTHR24240">
    <property type="entry name" value="OPSIN"/>
    <property type="match status" value="1"/>
</dbReference>
<sequence>MCVFGICPKELSTCIKRVQTIEVGFLQAARQKHKLSPSIFGLVSTVLSTVGNLLILIMTFRRSSRMKPPELLSVNLAVTDLGAAVTMYPLAVASAWSHHWLGGDVSCIYYGLAGFFFGIASIMNLTILAVVRFIVSLNLHSPKEKISWKKVKMLCMWTWLYALVWALFPILGWGRYGPEPFGLSCSLAWGQMKHEGFSFVVSLFSVNLLVPSVIIIFCYFGIAMRLYFTYKKSTNMGFLFFTVSGALLQIAVLISVGFVACWTPYGLVSLWSVLNDSSKIPPEVSLLPCMLAKSSTVYNPLIYYFFSRSFKEEVKQLSWECLGSHACQVSNSVSENNIYMVSVNLKSKEVARETLQEITESRQ</sequence>
<keyword evidence="11" id="KW-0675">Receptor</keyword>
<keyword evidence="13" id="KW-0807">Transducer</keyword>
<evidence type="ECO:0000313" key="16">
    <source>
        <dbReference type="Ensembl" id="ENSXCOP00000011011.1"/>
    </source>
</evidence>
<feature type="transmembrane region" description="Helical" evidence="14">
    <location>
        <begin position="39"/>
        <end position="60"/>
    </location>
</feature>
<dbReference type="FunFam" id="1.20.1070.10:FF:000219">
    <property type="entry name" value="Opsin 5-like 2"/>
    <property type="match status" value="1"/>
</dbReference>
<feature type="transmembrane region" description="Helical" evidence="14">
    <location>
        <begin position="285"/>
        <end position="306"/>
    </location>
</feature>
<keyword evidence="7" id="KW-0157">Chromophore</keyword>
<keyword evidence="5" id="KW-0681">Retinal protein</keyword>
<keyword evidence="6 14" id="KW-1133">Transmembrane helix</keyword>
<dbReference type="Ensembl" id="ENSXCOT00000011138.1">
    <property type="protein sequence ID" value="ENSXCOP00000011011.1"/>
    <property type="gene ID" value="ENSXCOG00000008313.1"/>
</dbReference>
<dbReference type="SUPFAM" id="SSF81321">
    <property type="entry name" value="Family A G protein-coupled receptor-like"/>
    <property type="match status" value="1"/>
</dbReference>
<dbReference type="PROSITE" id="PS00238">
    <property type="entry name" value="OPSIN"/>
    <property type="match status" value="1"/>
</dbReference>
<evidence type="ECO:0000256" key="8">
    <source>
        <dbReference type="ARBA" id="ARBA00023040"/>
    </source>
</evidence>
<reference evidence="16" key="2">
    <citation type="submission" date="2025-09" db="UniProtKB">
        <authorList>
            <consortium name="Ensembl"/>
        </authorList>
    </citation>
    <scope>IDENTIFICATION</scope>
</reference>
<dbReference type="GeneTree" id="ENSGT01120000271854"/>
<keyword evidence="12" id="KW-0325">Glycoprotein</keyword>
<evidence type="ECO:0000256" key="6">
    <source>
        <dbReference type="ARBA" id="ARBA00022989"/>
    </source>
</evidence>
<dbReference type="Gene3D" id="1.20.1070.10">
    <property type="entry name" value="Rhodopsin 7-helix transmembrane proteins"/>
    <property type="match status" value="1"/>
</dbReference>
<evidence type="ECO:0000256" key="12">
    <source>
        <dbReference type="ARBA" id="ARBA00023180"/>
    </source>
</evidence>
<evidence type="ECO:0000259" key="15">
    <source>
        <dbReference type="PROSITE" id="PS50262"/>
    </source>
</evidence>
<dbReference type="PRINTS" id="PR01244">
    <property type="entry name" value="PEROPSIN"/>
</dbReference>
<feature type="transmembrane region" description="Helical" evidence="14">
    <location>
        <begin position="196"/>
        <end position="226"/>
    </location>
</feature>
<dbReference type="GO" id="GO:0016020">
    <property type="term" value="C:membrane"/>
    <property type="evidence" value="ECO:0007669"/>
    <property type="project" value="UniProtKB-SubCell"/>
</dbReference>
<keyword evidence="8" id="KW-0297">G-protein coupled receptor</keyword>
<dbReference type="GO" id="GO:0004930">
    <property type="term" value="F:G protein-coupled receptor activity"/>
    <property type="evidence" value="ECO:0007669"/>
    <property type="project" value="UniProtKB-KW"/>
</dbReference>
<evidence type="ECO:0000256" key="4">
    <source>
        <dbReference type="ARBA" id="ARBA00022692"/>
    </source>
</evidence>
<dbReference type="GO" id="GO:0009881">
    <property type="term" value="F:photoreceptor activity"/>
    <property type="evidence" value="ECO:0007669"/>
    <property type="project" value="UniProtKB-KW"/>
</dbReference>
<evidence type="ECO:0000256" key="1">
    <source>
        <dbReference type="ARBA" id="ARBA00004141"/>
    </source>
</evidence>
<name>A0A3B5LNI7_9TELE</name>
<dbReference type="Pfam" id="PF00001">
    <property type="entry name" value="7tm_1"/>
    <property type="match status" value="1"/>
</dbReference>
<dbReference type="Proteomes" id="UP000261380">
    <property type="component" value="Unplaced"/>
</dbReference>
<dbReference type="InterPro" id="IPR017452">
    <property type="entry name" value="GPCR_Rhodpsn_7TM"/>
</dbReference>
<evidence type="ECO:0000256" key="10">
    <source>
        <dbReference type="ARBA" id="ARBA00023157"/>
    </source>
</evidence>
<feature type="transmembrane region" description="Helical" evidence="14">
    <location>
        <begin position="72"/>
        <end position="96"/>
    </location>
</feature>
<dbReference type="InterPro" id="IPR002962">
    <property type="entry name" value="Peropsin"/>
</dbReference>
<evidence type="ECO:0000313" key="17">
    <source>
        <dbReference type="Proteomes" id="UP000261380"/>
    </source>
</evidence>
<dbReference type="InterPro" id="IPR000276">
    <property type="entry name" value="GPCR_Rhodpsn"/>
</dbReference>
<dbReference type="GO" id="GO:0007602">
    <property type="term" value="P:phototransduction"/>
    <property type="evidence" value="ECO:0007669"/>
    <property type="project" value="UniProtKB-KW"/>
</dbReference>
<feature type="transmembrane region" description="Helical" evidence="14">
    <location>
        <begin position="108"/>
        <end position="135"/>
    </location>
</feature>
<dbReference type="PRINTS" id="PR00237">
    <property type="entry name" value="GPCRRHODOPSN"/>
</dbReference>
<feature type="transmembrane region" description="Helical" evidence="14">
    <location>
        <begin position="238"/>
        <end position="265"/>
    </location>
</feature>
<dbReference type="PROSITE" id="PS50262">
    <property type="entry name" value="G_PROTEIN_RECEP_F1_2"/>
    <property type="match status" value="1"/>
</dbReference>
<keyword evidence="3" id="KW-0716">Sensory transduction</keyword>
<dbReference type="STRING" id="32473.ENSXCOP00000011011"/>
<evidence type="ECO:0000256" key="3">
    <source>
        <dbReference type="ARBA" id="ARBA00022606"/>
    </source>
</evidence>
<keyword evidence="10" id="KW-1015">Disulfide bond</keyword>
<evidence type="ECO:0000256" key="11">
    <source>
        <dbReference type="ARBA" id="ARBA00023170"/>
    </source>
</evidence>
<evidence type="ECO:0000256" key="13">
    <source>
        <dbReference type="ARBA" id="ARBA00023224"/>
    </source>
</evidence>
<keyword evidence="9 14" id="KW-0472">Membrane</keyword>
<reference evidence="16" key="1">
    <citation type="submission" date="2025-08" db="UniProtKB">
        <authorList>
            <consortium name="Ensembl"/>
        </authorList>
    </citation>
    <scope>IDENTIFICATION</scope>
</reference>
<dbReference type="GO" id="GO:0007601">
    <property type="term" value="P:visual perception"/>
    <property type="evidence" value="ECO:0007669"/>
    <property type="project" value="InterPro"/>
</dbReference>
<feature type="domain" description="G-protein coupled receptors family 1 profile" evidence="15">
    <location>
        <begin position="51"/>
        <end position="303"/>
    </location>
</feature>
<keyword evidence="17" id="KW-1185">Reference proteome</keyword>
<protein>
    <submittedName>
        <fullName evidence="16">Opsin 8, group member b</fullName>
    </submittedName>
</protein>
<evidence type="ECO:0000256" key="9">
    <source>
        <dbReference type="ARBA" id="ARBA00023136"/>
    </source>
</evidence>
<dbReference type="InterPro" id="IPR050125">
    <property type="entry name" value="GPCR_opsins"/>
</dbReference>
<comment type="subcellular location">
    <subcellularLocation>
        <location evidence="1">Membrane</location>
        <topology evidence="1">Multi-pass membrane protein</topology>
    </subcellularLocation>
</comment>
<dbReference type="AlphaFoldDB" id="A0A3B5LNI7"/>
<dbReference type="InterPro" id="IPR027430">
    <property type="entry name" value="Retinal_BS"/>
</dbReference>
<proteinExistence type="predicted"/>
<evidence type="ECO:0000256" key="5">
    <source>
        <dbReference type="ARBA" id="ARBA00022925"/>
    </source>
</evidence>
<keyword evidence="2" id="KW-0600">Photoreceptor protein</keyword>
<accession>A0A3B5LNI7</accession>
<organism evidence="16 17">
    <name type="scientific">Xiphophorus couchianus</name>
    <name type="common">Monterrey platyfish</name>
    <dbReference type="NCBI Taxonomy" id="32473"/>
    <lineage>
        <taxon>Eukaryota</taxon>
        <taxon>Metazoa</taxon>
        <taxon>Chordata</taxon>
        <taxon>Craniata</taxon>
        <taxon>Vertebrata</taxon>
        <taxon>Euteleostomi</taxon>
        <taxon>Actinopterygii</taxon>
        <taxon>Neopterygii</taxon>
        <taxon>Teleostei</taxon>
        <taxon>Neoteleostei</taxon>
        <taxon>Acanthomorphata</taxon>
        <taxon>Ovalentaria</taxon>
        <taxon>Atherinomorphae</taxon>
        <taxon>Cyprinodontiformes</taxon>
        <taxon>Poeciliidae</taxon>
        <taxon>Poeciliinae</taxon>
        <taxon>Xiphophorus</taxon>
    </lineage>
</organism>